<protein>
    <recommendedName>
        <fullName evidence="1">PiggyBac transposable element-derived protein domain-containing protein</fullName>
    </recommendedName>
</protein>
<evidence type="ECO:0000313" key="2">
    <source>
        <dbReference type="EMBL" id="KAJ8898511.1"/>
    </source>
</evidence>
<sequence>MIQLVSFRGHSSLVQYIPSKLGKYEIKFFWMCECDTGYAIDGCICAGKFQGEKPTQNLAFNVVKLLVVNITTDNSFASVLLTEYLLEKNLTMVGSLRRNKRDVPIELKDCKNQHLYTSRFAFNNYLTIIIYTPKKNKRVLLLSTMQYESSNDEEHSKKKPEIIKYYNSTKGGVDMMDQKIWLCTCKHKTKRRPVVIWSNIMEVAEYNAYMLFQM</sequence>
<dbReference type="Pfam" id="PF13843">
    <property type="entry name" value="DDE_Tnp_1_7"/>
    <property type="match status" value="1"/>
</dbReference>
<evidence type="ECO:0000259" key="1">
    <source>
        <dbReference type="Pfam" id="PF13843"/>
    </source>
</evidence>
<gene>
    <name evidence="2" type="ORF">PR048_003871</name>
</gene>
<accession>A0ABQ9IPE0</accession>
<organism evidence="2 3">
    <name type="scientific">Dryococelus australis</name>
    <dbReference type="NCBI Taxonomy" id="614101"/>
    <lineage>
        <taxon>Eukaryota</taxon>
        <taxon>Metazoa</taxon>
        <taxon>Ecdysozoa</taxon>
        <taxon>Arthropoda</taxon>
        <taxon>Hexapoda</taxon>
        <taxon>Insecta</taxon>
        <taxon>Pterygota</taxon>
        <taxon>Neoptera</taxon>
        <taxon>Polyneoptera</taxon>
        <taxon>Phasmatodea</taxon>
        <taxon>Verophasmatodea</taxon>
        <taxon>Anareolatae</taxon>
        <taxon>Phasmatidae</taxon>
        <taxon>Eurycanthinae</taxon>
        <taxon>Dryococelus</taxon>
    </lineage>
</organism>
<reference evidence="2 3" key="1">
    <citation type="submission" date="2023-02" db="EMBL/GenBank/DDBJ databases">
        <title>LHISI_Scaffold_Assembly.</title>
        <authorList>
            <person name="Stuart O.P."/>
            <person name="Cleave R."/>
            <person name="Magrath M.J.L."/>
            <person name="Mikheyev A.S."/>
        </authorList>
    </citation>
    <scope>NUCLEOTIDE SEQUENCE [LARGE SCALE GENOMIC DNA]</scope>
    <source>
        <strain evidence="2">Daus_M_001</strain>
        <tissue evidence="2">Leg muscle</tissue>
    </source>
</reference>
<proteinExistence type="predicted"/>
<dbReference type="PANTHER" id="PTHR46599:SF6">
    <property type="entry name" value="DUAL SPECIFICITY PHOSPHATASE 26"/>
    <property type="match status" value="1"/>
</dbReference>
<keyword evidence="3" id="KW-1185">Reference proteome</keyword>
<feature type="domain" description="PiggyBac transposable element-derived protein" evidence="1">
    <location>
        <begin position="4"/>
        <end position="209"/>
    </location>
</feature>
<comment type="caution">
    <text evidence="2">The sequence shown here is derived from an EMBL/GenBank/DDBJ whole genome shotgun (WGS) entry which is preliminary data.</text>
</comment>
<dbReference type="PANTHER" id="PTHR46599">
    <property type="entry name" value="PIGGYBAC TRANSPOSABLE ELEMENT-DERIVED PROTEIN 4"/>
    <property type="match status" value="1"/>
</dbReference>
<dbReference type="EMBL" id="JARBHB010000001">
    <property type="protein sequence ID" value="KAJ8898511.1"/>
    <property type="molecule type" value="Genomic_DNA"/>
</dbReference>
<name>A0ABQ9IPE0_9NEOP</name>
<evidence type="ECO:0000313" key="3">
    <source>
        <dbReference type="Proteomes" id="UP001159363"/>
    </source>
</evidence>
<dbReference type="Proteomes" id="UP001159363">
    <property type="component" value="Chromosome 1"/>
</dbReference>
<dbReference type="InterPro" id="IPR029526">
    <property type="entry name" value="PGBD"/>
</dbReference>